<dbReference type="Proteomes" id="UP001523216">
    <property type="component" value="Unassembled WGS sequence"/>
</dbReference>
<feature type="compositionally biased region" description="Polar residues" evidence="1">
    <location>
        <begin position="75"/>
        <end position="87"/>
    </location>
</feature>
<evidence type="ECO:0000256" key="1">
    <source>
        <dbReference type="SAM" id="MobiDB-lite"/>
    </source>
</evidence>
<reference evidence="2 3" key="1">
    <citation type="submission" date="2022-06" db="EMBL/GenBank/DDBJ databases">
        <title>Actinoplanes abujensis sp. nov., isolated from Nigerian arid soil.</title>
        <authorList>
            <person name="Ding P."/>
        </authorList>
    </citation>
    <scope>NUCLEOTIDE SEQUENCE [LARGE SCALE GENOMIC DNA]</scope>
    <source>
        <strain evidence="3">TRM88002</strain>
    </source>
</reference>
<organism evidence="2 3">
    <name type="scientific">Paractinoplanes hotanensis</name>
    <dbReference type="NCBI Taxonomy" id="2906497"/>
    <lineage>
        <taxon>Bacteria</taxon>
        <taxon>Bacillati</taxon>
        <taxon>Actinomycetota</taxon>
        <taxon>Actinomycetes</taxon>
        <taxon>Micromonosporales</taxon>
        <taxon>Micromonosporaceae</taxon>
        <taxon>Paractinoplanes</taxon>
    </lineage>
</organism>
<name>A0ABT0XWT7_9ACTN</name>
<gene>
    <name evidence="2" type="ORF">LXN57_11815</name>
</gene>
<sequence length="87" mass="9573">MTPITTTAIRRRLRLLPTLAFTPVLRWSIAVHSVPDHQAVTHGLYLRSTAADRGGRTHRALHRCGSASARRPTRSKPSPGSPSSHCR</sequence>
<dbReference type="EMBL" id="JAMQOL010000015">
    <property type="protein sequence ID" value="MCM4078251.1"/>
    <property type="molecule type" value="Genomic_DNA"/>
</dbReference>
<evidence type="ECO:0008006" key="4">
    <source>
        <dbReference type="Google" id="ProtNLM"/>
    </source>
</evidence>
<evidence type="ECO:0000313" key="3">
    <source>
        <dbReference type="Proteomes" id="UP001523216"/>
    </source>
</evidence>
<comment type="caution">
    <text evidence="2">The sequence shown here is derived from an EMBL/GenBank/DDBJ whole genome shotgun (WGS) entry which is preliminary data.</text>
</comment>
<proteinExistence type="predicted"/>
<evidence type="ECO:0000313" key="2">
    <source>
        <dbReference type="EMBL" id="MCM4078251.1"/>
    </source>
</evidence>
<protein>
    <recommendedName>
        <fullName evidence="4">Secreted protein</fullName>
    </recommendedName>
</protein>
<dbReference type="RefSeq" id="WP_251798093.1">
    <property type="nucleotide sequence ID" value="NZ_JAMQOL010000015.1"/>
</dbReference>
<accession>A0ABT0XWT7</accession>
<keyword evidence="3" id="KW-1185">Reference proteome</keyword>
<feature type="region of interest" description="Disordered" evidence="1">
    <location>
        <begin position="51"/>
        <end position="87"/>
    </location>
</feature>